<dbReference type="EMBL" id="X64303">
    <property type="protein sequence ID" value="CAA45588.1"/>
    <property type="molecule type" value="Genomic_DNA"/>
</dbReference>
<accession>Q39506</accession>
<reference evidence="1" key="1">
    <citation type="journal article" date="1992" name="Plant Mol. Biol.">
        <title>Nucleotide sequence of diatom plasmids: identification of open reading frames with similarity to site-specific recombinases.</title>
        <authorList>
            <person name="Hildebrand M."/>
            <person name="Hasegawa P."/>
            <person name="Ord R.W."/>
            <person name="Thorpe V.S."/>
            <person name="Glass C.A."/>
            <person name="Volcani B.E."/>
        </authorList>
    </citation>
    <scope>NUCLEOTIDE SEQUENCE</scope>
</reference>
<dbReference type="PIR" id="S23539">
    <property type="entry name" value="S23539"/>
</dbReference>
<evidence type="ECO:0000313" key="1">
    <source>
        <dbReference type="EMBL" id="CAA45588.1"/>
    </source>
</evidence>
<protein>
    <submittedName>
        <fullName evidence="1">C.fusiformis plasmid pCF2 DNA for ORF217, ORF484, ORF246, ORF74, ORF64 and ORF125</fullName>
    </submittedName>
</protein>
<reference evidence="1" key="2">
    <citation type="submission" date="1992-01" db="EMBL/GenBank/DDBJ databases">
        <authorList>
            <person name="Hildebrand M.W."/>
        </authorList>
    </citation>
    <scope>NUCLEOTIDE SEQUENCE</scope>
</reference>
<proteinExistence type="predicted"/>
<name>Q39506_CYLFU</name>
<organism evidence="1">
    <name type="scientific">Cylindrotheca fusiformis</name>
    <name type="common">Marine diatom</name>
    <dbReference type="NCBI Taxonomy" id="2853"/>
    <lineage>
        <taxon>Eukaryota</taxon>
        <taxon>Sar</taxon>
        <taxon>Stramenopiles</taxon>
        <taxon>Ochrophyta</taxon>
        <taxon>Bacillariophyta</taxon>
        <taxon>Bacillariophyceae</taxon>
        <taxon>Bacillariophycidae</taxon>
        <taxon>Bacillariales</taxon>
        <taxon>Bacillariaceae</taxon>
        <taxon>Cylindrotheca</taxon>
    </lineage>
</organism>
<dbReference type="AlphaFoldDB" id="Q39506"/>
<sequence>MVFTDQRRKSLIKAWVQAPIQLEQAVGVEQLSLMINTRLQKNSSKAKNRIEMSFSQTDIIHRKRKKRKQKINVN</sequence>